<dbReference type="FunFam" id="1.25.40.90:FF:000006">
    <property type="entry name" value="Clathrin interactor 1"/>
    <property type="match status" value="1"/>
</dbReference>
<feature type="coiled-coil region" evidence="6">
    <location>
        <begin position="199"/>
        <end position="241"/>
    </location>
</feature>
<dbReference type="Proteomes" id="UP000092993">
    <property type="component" value="Unassembled WGS sequence"/>
</dbReference>
<evidence type="ECO:0000256" key="1">
    <source>
        <dbReference type="ARBA" id="ARBA00004496"/>
    </source>
</evidence>
<feature type="region of interest" description="Disordered" evidence="7">
    <location>
        <begin position="329"/>
        <end position="364"/>
    </location>
</feature>
<dbReference type="GO" id="GO:0005886">
    <property type="term" value="C:plasma membrane"/>
    <property type="evidence" value="ECO:0007669"/>
    <property type="project" value="TreeGrafter"/>
</dbReference>
<dbReference type="AlphaFoldDB" id="A0A1C7LKC3"/>
<comment type="similarity">
    <text evidence="2">Belongs to the epsin family.</text>
</comment>
<dbReference type="GO" id="GO:0030276">
    <property type="term" value="F:clathrin binding"/>
    <property type="evidence" value="ECO:0007669"/>
    <property type="project" value="TreeGrafter"/>
</dbReference>
<comment type="subcellular location">
    <subcellularLocation>
        <location evidence="1">Cytoplasm</location>
    </subcellularLocation>
</comment>
<dbReference type="GO" id="GO:0006897">
    <property type="term" value="P:endocytosis"/>
    <property type="evidence" value="ECO:0007669"/>
    <property type="project" value="TreeGrafter"/>
</dbReference>
<dbReference type="GO" id="GO:0007015">
    <property type="term" value="P:actin filament organization"/>
    <property type="evidence" value="ECO:0007669"/>
    <property type="project" value="TreeGrafter"/>
</dbReference>
<evidence type="ECO:0000259" key="8">
    <source>
        <dbReference type="PROSITE" id="PS50942"/>
    </source>
</evidence>
<dbReference type="STRING" id="5627.A0A1C7LKC3"/>
<gene>
    <name evidence="9" type="primary">ent1_1</name>
    <name evidence="9" type="ORF">A0H81_14843</name>
</gene>
<keyword evidence="4" id="KW-0597">Phosphoprotein</keyword>
<dbReference type="InterPro" id="IPR008942">
    <property type="entry name" value="ENTH_VHS"/>
</dbReference>
<feature type="domain" description="ENTH" evidence="8">
    <location>
        <begin position="16"/>
        <end position="148"/>
    </location>
</feature>
<dbReference type="EMBL" id="LUGG01000052">
    <property type="protein sequence ID" value="OBZ65173.1"/>
    <property type="molecule type" value="Genomic_DNA"/>
</dbReference>
<dbReference type="CDD" id="cd16991">
    <property type="entry name" value="ENTH_Ent1_Ent2"/>
    <property type="match status" value="1"/>
</dbReference>
<evidence type="ECO:0000256" key="2">
    <source>
        <dbReference type="ARBA" id="ARBA00010130"/>
    </source>
</evidence>
<dbReference type="PROSITE" id="PS50330">
    <property type="entry name" value="UIM"/>
    <property type="match status" value="1"/>
</dbReference>
<evidence type="ECO:0000256" key="3">
    <source>
        <dbReference type="ARBA" id="ARBA00022490"/>
    </source>
</evidence>
<keyword evidence="3" id="KW-0963">Cytoplasm</keyword>
<organism evidence="9 10">
    <name type="scientific">Grifola frondosa</name>
    <name type="common">Maitake</name>
    <name type="synonym">Polyporus frondosus</name>
    <dbReference type="NCBI Taxonomy" id="5627"/>
    <lineage>
        <taxon>Eukaryota</taxon>
        <taxon>Fungi</taxon>
        <taxon>Dikarya</taxon>
        <taxon>Basidiomycota</taxon>
        <taxon>Agaricomycotina</taxon>
        <taxon>Agaricomycetes</taxon>
        <taxon>Polyporales</taxon>
        <taxon>Grifolaceae</taxon>
        <taxon>Grifola</taxon>
    </lineage>
</organism>
<feature type="region of interest" description="Disordered" evidence="7">
    <location>
        <begin position="164"/>
        <end position="196"/>
    </location>
</feature>
<evidence type="ECO:0000313" key="9">
    <source>
        <dbReference type="EMBL" id="OBZ65173.1"/>
    </source>
</evidence>
<comment type="caution">
    <text evidence="9">The sequence shown here is derived from an EMBL/GenBank/DDBJ whole genome shotgun (WGS) entry which is preliminary data.</text>
</comment>
<sequence>MSLQTFSKGALRVAKNYTKGYSHTQMKVREATCNDPWPPSGKQMYELAQMTYNPDDFVDIMEILDKRLNDKGKNWRHVFKSLTVLDYLLHTGSENVIIYSRDNLYIIKTLREFQYIDDEGRDEGANVRQKAKDISNLLMDDSRLREERRVRARMRERLSGRGRIYDMDDESDDYSPAPYHPPRIQSVRPRTDGNDDELRRAIEESKRSLAHERANAEERDMQRAIKLSEEEEEKRKKALLEANATALFDERNQLPAPTGQTNPFPLVDASLPLQYAVTGVQPQYTAVQPQYTALQPQFTSYNPYQQQALQEAMQVRLLSICVSRRSGHNLNSRQRLRSRHSRKNCYASSSSHSSNSSSRWSPSPPLLSGPHRNAFYVLFPILMPYLQIKQSLRLLLPRSLRLHLLRAHSPLAPLRLIWKARMPTDKMPRARLQDPCRSKARAADKDGPGECAACEPLCESHGRWHRHVWQYWRTPVCDFFFDRTYASMVNFIFCDPGLVIHLPVVSLLNARDHRATILLPSRVRIQASVPSSMCRIRNRVSFVV</sequence>
<dbReference type="OrthoDB" id="4033880at2759"/>
<dbReference type="PANTHER" id="PTHR12276">
    <property type="entry name" value="EPSIN/ENT-RELATED"/>
    <property type="match status" value="1"/>
</dbReference>
<evidence type="ECO:0000256" key="5">
    <source>
        <dbReference type="ARBA" id="ARBA00023121"/>
    </source>
</evidence>
<dbReference type="GO" id="GO:0005543">
    <property type="term" value="F:phospholipid binding"/>
    <property type="evidence" value="ECO:0007669"/>
    <property type="project" value="TreeGrafter"/>
</dbReference>
<dbReference type="InterPro" id="IPR013809">
    <property type="entry name" value="ENTH"/>
</dbReference>
<protein>
    <submittedName>
        <fullName evidence="9">Epsin-1</fullName>
    </submittedName>
</protein>
<dbReference type="SMART" id="SM00273">
    <property type="entry name" value="ENTH"/>
    <property type="match status" value="1"/>
</dbReference>
<feature type="compositionally biased region" description="Basic residues" evidence="7">
    <location>
        <begin position="334"/>
        <end position="343"/>
    </location>
</feature>
<reference evidence="9 10" key="1">
    <citation type="submission" date="2016-03" db="EMBL/GenBank/DDBJ databases">
        <title>Whole genome sequencing of Grifola frondosa 9006-11.</title>
        <authorList>
            <person name="Min B."/>
            <person name="Park H."/>
            <person name="Kim J.-G."/>
            <person name="Cho H."/>
            <person name="Oh Y.-L."/>
            <person name="Kong W.-S."/>
            <person name="Choi I.-G."/>
        </authorList>
    </citation>
    <scope>NUCLEOTIDE SEQUENCE [LARGE SCALE GENOMIC DNA]</scope>
    <source>
        <strain evidence="9 10">9006-11</strain>
    </source>
</reference>
<proteinExistence type="inferred from homology"/>
<evidence type="ECO:0000313" key="10">
    <source>
        <dbReference type="Proteomes" id="UP000092993"/>
    </source>
</evidence>
<dbReference type="PROSITE" id="PS50942">
    <property type="entry name" value="ENTH"/>
    <property type="match status" value="1"/>
</dbReference>
<dbReference type="PANTHER" id="PTHR12276:SF110">
    <property type="entry name" value="EPSIN-1-RELATED"/>
    <property type="match status" value="1"/>
</dbReference>
<dbReference type="InterPro" id="IPR003903">
    <property type="entry name" value="UIM_dom"/>
</dbReference>
<dbReference type="Gene3D" id="1.25.40.90">
    <property type="match status" value="1"/>
</dbReference>
<dbReference type="GO" id="GO:0030125">
    <property type="term" value="C:clathrin vesicle coat"/>
    <property type="evidence" value="ECO:0007669"/>
    <property type="project" value="TreeGrafter"/>
</dbReference>
<dbReference type="SUPFAM" id="SSF48464">
    <property type="entry name" value="ENTH/VHS domain"/>
    <property type="match status" value="1"/>
</dbReference>
<keyword evidence="10" id="KW-1185">Reference proteome</keyword>
<keyword evidence="6" id="KW-0175">Coiled coil</keyword>
<name>A0A1C7LKC3_GRIFR</name>
<accession>A0A1C7LKC3</accession>
<dbReference type="GO" id="GO:0005768">
    <property type="term" value="C:endosome"/>
    <property type="evidence" value="ECO:0007669"/>
    <property type="project" value="TreeGrafter"/>
</dbReference>
<feature type="compositionally biased region" description="Low complexity" evidence="7">
    <location>
        <begin position="348"/>
        <end position="361"/>
    </location>
</feature>
<keyword evidence="5" id="KW-0446">Lipid-binding</keyword>
<evidence type="ECO:0000256" key="6">
    <source>
        <dbReference type="SAM" id="Coils"/>
    </source>
</evidence>
<dbReference type="Pfam" id="PF01417">
    <property type="entry name" value="ENTH"/>
    <property type="match status" value="1"/>
</dbReference>
<evidence type="ECO:0000256" key="4">
    <source>
        <dbReference type="ARBA" id="ARBA00022553"/>
    </source>
</evidence>
<evidence type="ECO:0000256" key="7">
    <source>
        <dbReference type="SAM" id="MobiDB-lite"/>
    </source>
</evidence>